<dbReference type="GO" id="GO:0046872">
    <property type="term" value="F:metal ion binding"/>
    <property type="evidence" value="ECO:0007669"/>
    <property type="project" value="UniProtKB-KW"/>
</dbReference>
<dbReference type="PANTHER" id="PTHR34218:SF4">
    <property type="entry name" value="ACYL-HOMOSERINE LACTONE ACYLASE QUIP"/>
    <property type="match status" value="1"/>
</dbReference>
<protein>
    <submittedName>
        <fullName evidence="8">Penicillin amidase</fullName>
    </submittedName>
</protein>
<gene>
    <name evidence="8" type="ORF">EP51_32490</name>
</gene>
<reference evidence="8 9" key="1">
    <citation type="submission" date="2014-07" db="EMBL/GenBank/DDBJ databases">
        <title>Genome Sequence of Rhodococcus opacus Strain R7, a Biodegrader of Mono- and Polycyclic Aromatic Hydrocarbons.</title>
        <authorList>
            <person name="Di Gennaro P."/>
            <person name="Zampolli J."/>
            <person name="Presti I."/>
            <person name="Cappelletti M."/>
            <person name="D'Ursi P."/>
            <person name="Orro A."/>
            <person name="Mezzelani A."/>
            <person name="Milanesi L."/>
        </authorList>
    </citation>
    <scope>NUCLEOTIDE SEQUENCE [LARGE SCALE GENOMIC DNA]</scope>
    <source>
        <strain evidence="8 9">R7</strain>
    </source>
</reference>
<dbReference type="Gene3D" id="2.30.120.10">
    <property type="match status" value="1"/>
</dbReference>
<evidence type="ECO:0000256" key="5">
    <source>
        <dbReference type="PIRSR" id="PIRSR001227-2"/>
    </source>
</evidence>
<dbReference type="PANTHER" id="PTHR34218">
    <property type="entry name" value="PEPTIDASE S45 PENICILLIN AMIDASE"/>
    <property type="match status" value="1"/>
</dbReference>
<dbReference type="Gene3D" id="1.10.1400.10">
    <property type="match status" value="1"/>
</dbReference>
<evidence type="ECO:0000256" key="6">
    <source>
        <dbReference type="SAM" id="MobiDB-lite"/>
    </source>
</evidence>
<evidence type="ECO:0000313" key="9">
    <source>
        <dbReference type="Proteomes" id="UP000028488"/>
    </source>
</evidence>
<feature type="binding site" evidence="5">
    <location>
        <position position="345"/>
    </location>
    <ligand>
        <name>Ca(2+)</name>
        <dbReference type="ChEBI" id="CHEBI:29108"/>
    </ligand>
</feature>
<keyword evidence="2" id="KW-0378">Hydrolase</keyword>
<keyword evidence="3" id="KW-0865">Zymogen</keyword>
<dbReference type="PIRSF" id="PIRSF001227">
    <property type="entry name" value="Pen_acylase"/>
    <property type="match status" value="1"/>
</dbReference>
<name>A0A076EV85_RHOOP</name>
<dbReference type="InterPro" id="IPR023343">
    <property type="entry name" value="Penicillin_amidase_dom1"/>
</dbReference>
<dbReference type="GO" id="GO:0016811">
    <property type="term" value="F:hydrolase activity, acting on carbon-nitrogen (but not peptide) bonds, in linear amides"/>
    <property type="evidence" value="ECO:0007669"/>
    <property type="project" value="InterPro"/>
</dbReference>
<evidence type="ECO:0000256" key="4">
    <source>
        <dbReference type="PIRSR" id="PIRSR001227-1"/>
    </source>
</evidence>
<dbReference type="PROSITE" id="PS51257">
    <property type="entry name" value="PROKAR_LIPOPROTEIN"/>
    <property type="match status" value="1"/>
</dbReference>
<dbReference type="InterPro" id="IPR029055">
    <property type="entry name" value="Ntn_hydrolases_N"/>
</dbReference>
<proteinExistence type="inferred from homology"/>
<evidence type="ECO:0000313" key="8">
    <source>
        <dbReference type="EMBL" id="AII09097.1"/>
    </source>
</evidence>
<dbReference type="InterPro" id="IPR043147">
    <property type="entry name" value="Penicillin_amidase_A-knob"/>
</dbReference>
<dbReference type="InterPro" id="IPR002692">
    <property type="entry name" value="S45"/>
</dbReference>
<keyword evidence="7" id="KW-0732">Signal</keyword>
<comment type="similarity">
    <text evidence="1">Belongs to the peptidase S45 family.</text>
</comment>
<evidence type="ECO:0000256" key="7">
    <source>
        <dbReference type="SAM" id="SignalP"/>
    </source>
</evidence>
<dbReference type="InterPro" id="IPR043146">
    <property type="entry name" value="Penicillin_amidase_N_B-knob"/>
</dbReference>
<dbReference type="GO" id="GO:0017000">
    <property type="term" value="P:antibiotic biosynthetic process"/>
    <property type="evidence" value="ECO:0007669"/>
    <property type="project" value="InterPro"/>
</dbReference>
<evidence type="ECO:0000256" key="1">
    <source>
        <dbReference type="ARBA" id="ARBA00006586"/>
    </source>
</evidence>
<comment type="cofactor">
    <cofactor evidence="5">
        <name>Ca(2+)</name>
        <dbReference type="ChEBI" id="CHEBI:29108"/>
    </cofactor>
    <text evidence="5">Binds 1 Ca(2+) ion per dimer.</text>
</comment>
<dbReference type="AlphaFoldDB" id="A0A076EV85"/>
<dbReference type="InterPro" id="IPR014395">
    <property type="entry name" value="Pen/GL7ACA/AHL_acylase"/>
</dbReference>
<dbReference type="eggNOG" id="COG2366">
    <property type="taxonomic scope" value="Bacteria"/>
</dbReference>
<keyword evidence="5" id="KW-0106">Calcium</keyword>
<feature type="active site" description="Nucleophile" evidence="4">
    <location>
        <position position="270"/>
    </location>
</feature>
<dbReference type="Gene3D" id="3.60.20.10">
    <property type="entry name" value="Glutamine Phosphoribosylpyrophosphate, subunit 1, domain 1"/>
    <property type="match status" value="1"/>
</dbReference>
<dbReference type="Gene3D" id="1.10.287.150">
    <property type="match status" value="1"/>
</dbReference>
<feature type="binding site" evidence="5">
    <location>
        <position position="342"/>
    </location>
    <ligand>
        <name>Ca(2+)</name>
        <dbReference type="ChEBI" id="CHEBI:29108"/>
    </ligand>
</feature>
<dbReference type="EMBL" id="CP008947">
    <property type="protein sequence ID" value="AII09097.1"/>
    <property type="molecule type" value="Genomic_DNA"/>
</dbReference>
<dbReference type="Proteomes" id="UP000028488">
    <property type="component" value="Chromosome"/>
</dbReference>
<feature type="chain" id="PRO_5038640127" evidence="7">
    <location>
        <begin position="26"/>
        <end position="811"/>
    </location>
</feature>
<organism evidence="8 9">
    <name type="scientific">Rhodococcus opacus</name>
    <name type="common">Nocardia opaca</name>
    <dbReference type="NCBI Taxonomy" id="37919"/>
    <lineage>
        <taxon>Bacteria</taxon>
        <taxon>Bacillati</taxon>
        <taxon>Actinomycetota</taxon>
        <taxon>Actinomycetes</taxon>
        <taxon>Mycobacteriales</taxon>
        <taxon>Nocardiaceae</taxon>
        <taxon>Rhodococcus</taxon>
    </lineage>
</organism>
<evidence type="ECO:0000256" key="2">
    <source>
        <dbReference type="ARBA" id="ARBA00022801"/>
    </source>
</evidence>
<feature type="binding site" evidence="5">
    <location>
        <position position="179"/>
    </location>
    <ligand>
        <name>Ca(2+)</name>
        <dbReference type="ChEBI" id="CHEBI:29108"/>
    </ligand>
</feature>
<dbReference type="Pfam" id="PF01804">
    <property type="entry name" value="Penicil_amidase"/>
    <property type="match status" value="1"/>
</dbReference>
<dbReference type="MEROPS" id="S45.001"/>
<keyword evidence="5" id="KW-0479">Metal-binding</keyword>
<feature type="region of interest" description="Disordered" evidence="6">
    <location>
        <begin position="211"/>
        <end position="235"/>
    </location>
</feature>
<dbReference type="RefSeq" id="WP_128641553.1">
    <property type="nucleotide sequence ID" value="NZ_CP008947.1"/>
</dbReference>
<dbReference type="Gene3D" id="1.10.439.10">
    <property type="entry name" value="Penicillin Amidohydrolase, domain 1"/>
    <property type="match status" value="1"/>
</dbReference>
<dbReference type="SUPFAM" id="SSF56235">
    <property type="entry name" value="N-terminal nucleophile aminohydrolases (Ntn hydrolases)"/>
    <property type="match status" value="1"/>
</dbReference>
<accession>A0A076EV85</accession>
<feature type="signal peptide" evidence="7">
    <location>
        <begin position="1"/>
        <end position="25"/>
    </location>
</feature>
<sequence>MKTTKALLALGVGLGVLLTACSATRTQDSPGTGITVKRDGYGIPHVYADTTRALYSGYGYSVAEDRLFQMEMAKRSSIGTAAEVLGPDYVEIDKTARNSIDPQSIKDQLARLPQTERDIFEGYAEGFNKRIDEVGADPAHLMPKQFLDGDFRPEHWTGYDVAMVWVQTMANRFSQSSGELANLQVLKSLQAKNGDEKGRQLFDQLIWAEEDPGAPTTVPRDESASPDDGPHAMSQEAGLSDVTQALPDANLTRMKNAGGGEWPHMKPEASNLWMVGADKTADGTSILMNGPQFGWFNPSYVYGVGLHGAGLDVAGNTPYAVPTVLFGTNKTISWGATAGPLDVNDVYQEVLDPSNEHAYRYDGEYRPMEVRNETIEVRGGPDVAYPVYSTVHGRVTSFDTPNGSAYSLKESWAGYEIQSLVAWIDIMKATSWDEFLEQAKKVAITINWYYADNQGNIGYVSPGRLPVRPADQDLRLPAIGDGSMEWEGIRPFEENPQSYNPEQGYLANWNNQSAAGALADGYNWSPVDRVRAITTRLEAKDKFTPGEIWDINRQASFADLNVDYLLPYLAQATEQLPGSDPVAAGVNMLRDWDGQATDDNADGVYDDPQPAIMRTWLPILFDTVIRDDLPEDVYASYAAKVYPSAGTARPAEATKLVYNALRGDESGVPQTTDFFNGADRMSVLRSTFGQAMDRLRTEQGPDPAGWKMPVAANRFDYKNYLGVPQAGSDEVLSLSPYMNRGTQNDRIVLGDGIADLCTVGPPGQSGFIAPDGTRSRHYSDQMDMYRNFQCKTDNLTEQSVDANKSSEVTQN</sequence>
<evidence type="ECO:0000256" key="3">
    <source>
        <dbReference type="ARBA" id="ARBA00023145"/>
    </source>
</evidence>